<gene>
    <name evidence="9" type="ORF">JZ786_03145</name>
</gene>
<evidence type="ECO:0000256" key="4">
    <source>
        <dbReference type="ARBA" id="ARBA00022544"/>
    </source>
</evidence>
<evidence type="ECO:0000256" key="3">
    <source>
        <dbReference type="ARBA" id="ARBA00022448"/>
    </source>
</evidence>
<dbReference type="NCBIfam" id="TIGR00912">
    <property type="entry name" value="2A0309"/>
    <property type="match status" value="1"/>
</dbReference>
<dbReference type="EMBL" id="CP071182">
    <property type="protein sequence ID" value="QSO48041.1"/>
    <property type="molecule type" value="Genomic_DNA"/>
</dbReference>
<feature type="transmembrane region" description="Helical" evidence="8">
    <location>
        <begin position="325"/>
        <end position="347"/>
    </location>
</feature>
<feature type="transmembrane region" description="Helical" evidence="8">
    <location>
        <begin position="215"/>
        <end position="237"/>
    </location>
</feature>
<evidence type="ECO:0000256" key="6">
    <source>
        <dbReference type="ARBA" id="ARBA00022989"/>
    </source>
</evidence>
<accession>A0A9X7VZR7</accession>
<feature type="transmembrane region" description="Helical" evidence="8">
    <location>
        <begin position="39"/>
        <end position="62"/>
    </location>
</feature>
<dbReference type="KEGG" id="afx:JZ786_03145"/>
<feature type="transmembrane region" description="Helical" evidence="8">
    <location>
        <begin position="267"/>
        <end position="288"/>
    </location>
</feature>
<dbReference type="Pfam" id="PF03845">
    <property type="entry name" value="Spore_permease"/>
    <property type="match status" value="1"/>
</dbReference>
<keyword evidence="6 8" id="KW-1133">Transmembrane helix</keyword>
<dbReference type="PANTHER" id="PTHR34975">
    <property type="entry name" value="SPORE GERMINATION PROTEIN A2"/>
    <property type="match status" value="1"/>
</dbReference>
<keyword evidence="3" id="KW-0813">Transport</keyword>
<feature type="transmembrane region" description="Helical" evidence="8">
    <location>
        <begin position="12"/>
        <end position="33"/>
    </location>
</feature>
<dbReference type="GO" id="GO:0016020">
    <property type="term" value="C:membrane"/>
    <property type="evidence" value="ECO:0007669"/>
    <property type="project" value="UniProtKB-SubCell"/>
</dbReference>
<dbReference type="AlphaFoldDB" id="A0A9X7VZR7"/>
<proteinExistence type="inferred from homology"/>
<keyword evidence="7 8" id="KW-0472">Membrane</keyword>
<keyword evidence="4" id="KW-0309">Germination</keyword>
<reference evidence="9 10" key="1">
    <citation type="submission" date="2021-02" db="EMBL/GenBank/DDBJ databases">
        <title>Alicyclobacillus curvatus sp. nov. and Alicyclobacillus mengziensis sp. nov., two acidophilic bacteria isolated from acid mine drainage.</title>
        <authorList>
            <person name="Huang Y."/>
        </authorList>
    </citation>
    <scope>NUCLEOTIDE SEQUENCE [LARGE SCALE GENOMIC DNA]</scope>
    <source>
        <strain evidence="9 10">S30H14</strain>
    </source>
</reference>
<protein>
    <submittedName>
        <fullName evidence="9">Endospore germination permease</fullName>
    </submittedName>
</protein>
<feature type="transmembrane region" description="Helical" evidence="8">
    <location>
        <begin position="300"/>
        <end position="319"/>
    </location>
</feature>
<dbReference type="GO" id="GO:0009847">
    <property type="term" value="P:spore germination"/>
    <property type="evidence" value="ECO:0007669"/>
    <property type="project" value="InterPro"/>
</dbReference>
<evidence type="ECO:0000256" key="1">
    <source>
        <dbReference type="ARBA" id="ARBA00004141"/>
    </source>
</evidence>
<evidence type="ECO:0000256" key="2">
    <source>
        <dbReference type="ARBA" id="ARBA00007998"/>
    </source>
</evidence>
<evidence type="ECO:0000313" key="9">
    <source>
        <dbReference type="EMBL" id="QSO48041.1"/>
    </source>
</evidence>
<comment type="subcellular location">
    <subcellularLocation>
        <location evidence="1">Membrane</location>
        <topology evidence="1">Multi-pass membrane protein</topology>
    </subcellularLocation>
</comment>
<evidence type="ECO:0000313" key="10">
    <source>
        <dbReference type="Proteomes" id="UP000663505"/>
    </source>
</evidence>
<evidence type="ECO:0000256" key="5">
    <source>
        <dbReference type="ARBA" id="ARBA00022692"/>
    </source>
</evidence>
<keyword evidence="5 8" id="KW-0812">Transmembrane</keyword>
<dbReference type="RefSeq" id="WP_206657377.1">
    <property type="nucleotide sequence ID" value="NZ_CP071182.1"/>
</dbReference>
<comment type="similarity">
    <text evidence="2">Belongs to the amino acid-polyamine-organocation (APC) superfamily. Spore germination protein (SGP) (TC 2.A.3.9) family.</text>
</comment>
<name>A0A9X7VZR7_9BACL</name>
<feature type="transmembrane region" description="Helical" evidence="8">
    <location>
        <begin position="74"/>
        <end position="94"/>
    </location>
</feature>
<feature type="transmembrane region" description="Helical" evidence="8">
    <location>
        <begin position="184"/>
        <end position="203"/>
    </location>
</feature>
<organism evidence="9 10">
    <name type="scientific">Alicyclobacillus mengziensis</name>
    <dbReference type="NCBI Taxonomy" id="2931921"/>
    <lineage>
        <taxon>Bacteria</taxon>
        <taxon>Bacillati</taxon>
        <taxon>Bacillota</taxon>
        <taxon>Bacilli</taxon>
        <taxon>Bacillales</taxon>
        <taxon>Alicyclobacillaceae</taxon>
        <taxon>Alicyclobacillus</taxon>
    </lineage>
</organism>
<evidence type="ECO:0000256" key="7">
    <source>
        <dbReference type="ARBA" id="ARBA00023136"/>
    </source>
</evidence>
<dbReference type="Proteomes" id="UP000663505">
    <property type="component" value="Chromosome"/>
</dbReference>
<feature type="transmembrane region" description="Helical" evidence="8">
    <location>
        <begin position="144"/>
        <end position="164"/>
    </location>
</feature>
<dbReference type="PANTHER" id="PTHR34975:SF2">
    <property type="entry name" value="SPORE GERMINATION PROTEIN A2"/>
    <property type="match status" value="1"/>
</dbReference>
<feature type="transmembrane region" description="Helical" evidence="8">
    <location>
        <begin position="114"/>
        <end position="132"/>
    </location>
</feature>
<dbReference type="InterPro" id="IPR004761">
    <property type="entry name" value="Spore_GerAB"/>
</dbReference>
<keyword evidence="10" id="KW-1185">Reference proteome</keyword>
<evidence type="ECO:0000256" key="8">
    <source>
        <dbReference type="SAM" id="Phobius"/>
    </source>
</evidence>
<sequence>MPNKLTRIETLLLTFWTIMGTGILAIPFAIGHFTTRDGWLSPLFLPLPGLAMVVVAVIYTRFNQDNLVRSLHQSLGRFIGGAIGLWYTLCLFLITATVWRELVEFMGTTVYPDTPIPILSSVLIFPISYGVFKGIKSIGSFSAFLAPLALLVTTAVVLFSTTNLHINSLFPTLADGWKPVLRGSIVPSITYALEPLVVLQLVQDLNSRKTLGRDLVLALLFVVTALVLIEVIVIGILGSSVGELTYPILEVIRAISVGDFIERLDTFYVMGVLSTIYIKLAVFHYAFCKALEELFRLSSYRVAVWSGALAAWAGSIFLFSDANSVAEFITFATPAYFILTLLCTPLLPSMRQMFRKKPRSEASSG</sequence>